<dbReference type="RefSeq" id="WP_207858160.1">
    <property type="nucleotide sequence ID" value="NZ_JAFREP010000005.1"/>
</dbReference>
<proteinExistence type="predicted"/>
<organism evidence="1 2">
    <name type="scientific">Acanthopleuribacter pedis</name>
    <dbReference type="NCBI Taxonomy" id="442870"/>
    <lineage>
        <taxon>Bacteria</taxon>
        <taxon>Pseudomonadati</taxon>
        <taxon>Acidobacteriota</taxon>
        <taxon>Holophagae</taxon>
        <taxon>Acanthopleuribacterales</taxon>
        <taxon>Acanthopleuribacteraceae</taxon>
        <taxon>Acanthopleuribacter</taxon>
    </lineage>
</organism>
<sequence length="171" mass="18971">MVKGKVGRRKVKRAPVVLLLHGHMVDHPEALLHWFQQDQEKTRHQIRYLYSLFAFKSEEGSFARDLVLGKPNFWVFRCNQKAFCGDFLVIDMSPPKVADRPVWLLDLKEGCPVSDGAGSAGAQMIHADRALAAIYAEHGAVEPNQPFEKRVGSAAALLEFFGCPVATLPSG</sequence>
<gene>
    <name evidence="1" type="ORF">J3U88_08070</name>
</gene>
<comment type="caution">
    <text evidence="1">The sequence shown here is derived from an EMBL/GenBank/DDBJ whole genome shotgun (WGS) entry which is preliminary data.</text>
</comment>
<evidence type="ECO:0000313" key="1">
    <source>
        <dbReference type="EMBL" id="MBO1318408.1"/>
    </source>
</evidence>
<evidence type="ECO:0000313" key="2">
    <source>
        <dbReference type="Proteomes" id="UP000664417"/>
    </source>
</evidence>
<dbReference type="AlphaFoldDB" id="A0A8J7U1P0"/>
<name>A0A8J7U1P0_9BACT</name>
<reference evidence="1" key="1">
    <citation type="submission" date="2021-03" db="EMBL/GenBank/DDBJ databases">
        <authorList>
            <person name="Wang G."/>
        </authorList>
    </citation>
    <scope>NUCLEOTIDE SEQUENCE</scope>
    <source>
        <strain evidence="1">KCTC 12899</strain>
    </source>
</reference>
<keyword evidence="2" id="KW-1185">Reference proteome</keyword>
<dbReference type="Proteomes" id="UP000664417">
    <property type="component" value="Unassembled WGS sequence"/>
</dbReference>
<accession>A0A8J7U1P0</accession>
<protein>
    <submittedName>
        <fullName evidence="1">Uncharacterized protein</fullName>
    </submittedName>
</protein>
<dbReference type="EMBL" id="JAFREP010000005">
    <property type="protein sequence ID" value="MBO1318408.1"/>
    <property type="molecule type" value="Genomic_DNA"/>
</dbReference>